<evidence type="ECO:0000256" key="3">
    <source>
        <dbReference type="ARBA" id="ARBA00023239"/>
    </source>
</evidence>
<feature type="binding site" evidence="4">
    <location>
        <position position="153"/>
    </location>
    <ligand>
        <name>Mg(2+)</name>
        <dbReference type="ChEBI" id="CHEBI:18420"/>
    </ligand>
</feature>
<evidence type="ECO:0000313" key="8">
    <source>
        <dbReference type="Proteomes" id="UP000664398"/>
    </source>
</evidence>
<dbReference type="InterPro" id="IPR010196">
    <property type="entry name" value="OSB_synthase_MenC1"/>
</dbReference>
<evidence type="ECO:0000256" key="5">
    <source>
        <dbReference type="SAM" id="MobiDB-lite"/>
    </source>
</evidence>
<protein>
    <recommendedName>
        <fullName evidence="4">o-succinylbenzoate synthase</fullName>
        <shortName evidence="4">OSB synthase</shortName>
        <shortName evidence="4">OSBS</shortName>
        <ecNumber evidence="4">4.2.1.113</ecNumber>
    </recommendedName>
    <alternativeName>
        <fullName evidence="4">4-(2'-carboxyphenyl)-4-oxybutyric acid synthase</fullName>
    </alternativeName>
    <alternativeName>
        <fullName evidence="4">o-succinylbenzoic acid synthase</fullName>
    </alternativeName>
</protein>
<dbReference type="SUPFAM" id="SSF51604">
    <property type="entry name" value="Enolase C-terminal domain-like"/>
    <property type="match status" value="2"/>
</dbReference>
<feature type="binding site" evidence="4">
    <location>
        <position position="241"/>
    </location>
    <ligand>
        <name>Mg(2+)</name>
        <dbReference type="ChEBI" id="CHEBI:18420"/>
    </ligand>
</feature>
<dbReference type="PANTHER" id="PTHR48073:SF2">
    <property type="entry name" value="O-SUCCINYLBENZOATE SYNTHASE"/>
    <property type="match status" value="1"/>
</dbReference>
<dbReference type="EC" id="4.2.1.113" evidence="4"/>
<keyword evidence="8" id="KW-1185">Reference proteome</keyword>
<dbReference type="GO" id="GO:0043748">
    <property type="term" value="F:O-succinylbenzoate synthase activity"/>
    <property type="evidence" value="ECO:0007669"/>
    <property type="project" value="UniProtKB-EC"/>
</dbReference>
<dbReference type="InterPro" id="IPR036849">
    <property type="entry name" value="Enolase-like_C_sf"/>
</dbReference>
<dbReference type="HAMAP" id="MF_00470">
    <property type="entry name" value="MenC_1"/>
    <property type="match status" value="1"/>
</dbReference>
<keyword evidence="2 4" id="KW-0460">Magnesium</keyword>
<feature type="binding site" evidence="4">
    <location>
        <position position="127"/>
    </location>
    <ligand>
        <name>Mg(2+)</name>
        <dbReference type="ChEBI" id="CHEBI:18420"/>
    </ligand>
</feature>
<evidence type="ECO:0000256" key="4">
    <source>
        <dbReference type="HAMAP-Rule" id="MF_00470"/>
    </source>
</evidence>
<comment type="pathway">
    <text evidence="4">Quinol/quinone metabolism; menaquinone biosynthesis.</text>
</comment>
<keyword evidence="3 4" id="KW-0456">Lyase</keyword>
<organism evidence="7 8">
    <name type="scientific">Leucobacter ruminantium</name>
    <dbReference type="NCBI Taxonomy" id="1289170"/>
    <lineage>
        <taxon>Bacteria</taxon>
        <taxon>Bacillati</taxon>
        <taxon>Actinomycetota</taxon>
        <taxon>Actinomycetes</taxon>
        <taxon>Micrococcales</taxon>
        <taxon>Microbacteriaceae</taxon>
        <taxon>Leucobacter</taxon>
    </lineage>
</organism>
<comment type="catalytic activity">
    <reaction evidence="4">
        <text>(1R,6R)-6-hydroxy-2-succinyl-cyclohexa-2,4-diene-1-carboxylate = 2-succinylbenzoate + H2O</text>
        <dbReference type="Rhea" id="RHEA:10196"/>
        <dbReference type="ChEBI" id="CHEBI:15377"/>
        <dbReference type="ChEBI" id="CHEBI:18325"/>
        <dbReference type="ChEBI" id="CHEBI:58689"/>
        <dbReference type="EC" id="4.2.1.113"/>
    </reaction>
</comment>
<dbReference type="Pfam" id="PF13378">
    <property type="entry name" value="MR_MLE_C"/>
    <property type="match status" value="2"/>
</dbReference>
<dbReference type="InterPro" id="IPR013342">
    <property type="entry name" value="Mandelate_racemase_C"/>
</dbReference>
<gene>
    <name evidence="4" type="primary">menC</name>
    <name evidence="7" type="ORF">J4H91_06835</name>
</gene>
<comment type="caution">
    <text evidence="7">The sequence shown here is derived from an EMBL/GenBank/DDBJ whole genome shotgun (WGS) entry which is preliminary data.</text>
</comment>
<evidence type="ECO:0000259" key="6">
    <source>
        <dbReference type="SMART" id="SM00922"/>
    </source>
</evidence>
<feature type="active site" description="Proton donor" evidence="4">
    <location>
        <position position="96"/>
    </location>
</feature>
<dbReference type="PANTHER" id="PTHR48073">
    <property type="entry name" value="O-SUCCINYLBENZOATE SYNTHASE-RELATED"/>
    <property type="match status" value="1"/>
</dbReference>
<dbReference type="Proteomes" id="UP000664398">
    <property type="component" value="Unassembled WGS sequence"/>
</dbReference>
<dbReference type="RefSeq" id="WP_208045540.1">
    <property type="nucleotide sequence ID" value="NZ_JAGDYL010000008.1"/>
</dbReference>
<dbReference type="GO" id="GO:0009234">
    <property type="term" value="P:menaquinone biosynthetic process"/>
    <property type="evidence" value="ECO:0007669"/>
    <property type="project" value="UniProtKB-UniRule"/>
</dbReference>
<dbReference type="SMART" id="SM00922">
    <property type="entry name" value="MR_MLE"/>
    <property type="match status" value="1"/>
</dbReference>
<comment type="similarity">
    <text evidence="4">Belongs to the mandelate racemase/muconate lactonizing enzyme family. MenC type 1 subfamily.</text>
</comment>
<dbReference type="InterPro" id="IPR029065">
    <property type="entry name" value="Enolase_C-like"/>
</dbReference>
<dbReference type="Gene3D" id="3.20.20.120">
    <property type="entry name" value="Enolase-like C-terminal domain"/>
    <property type="match status" value="2"/>
</dbReference>
<reference evidence="7" key="1">
    <citation type="submission" date="2021-03" db="EMBL/GenBank/DDBJ databases">
        <title>Leucobacter chromiisoli sp. nov., isolated from chromium-containing soil of chemical plant.</title>
        <authorList>
            <person name="Xu Z."/>
        </authorList>
    </citation>
    <scope>NUCLEOTIDE SEQUENCE</scope>
    <source>
        <strain evidence="7">A2</strain>
    </source>
</reference>
<keyword evidence="1 4" id="KW-0479">Metal-binding</keyword>
<feature type="compositionally biased region" description="Polar residues" evidence="5">
    <location>
        <begin position="181"/>
        <end position="196"/>
    </location>
</feature>
<keyword evidence="4" id="KW-0474">Menaquinone biosynthesis</keyword>
<dbReference type="Pfam" id="PF18374">
    <property type="entry name" value="Enolase_like_N"/>
    <property type="match status" value="1"/>
</dbReference>
<comment type="cofactor">
    <cofactor evidence="4">
        <name>a divalent metal cation</name>
        <dbReference type="ChEBI" id="CHEBI:60240"/>
    </cofactor>
</comment>
<feature type="domain" description="Mandelate racemase/muconate lactonizing enzyme C-terminal" evidence="6">
    <location>
        <begin position="73"/>
        <end position="172"/>
    </location>
</feature>
<comment type="function">
    <text evidence="4">Converts 2-succinyl-6-hydroxy-2,4-cyclohexadiene-1-carboxylate (SHCHC) to 2-succinylbenzoate (OSB).</text>
</comment>
<name>A0A939LV85_9MICO</name>
<dbReference type="GO" id="GO:0000287">
    <property type="term" value="F:magnesium ion binding"/>
    <property type="evidence" value="ECO:0007669"/>
    <property type="project" value="UniProtKB-UniRule"/>
</dbReference>
<proteinExistence type="inferred from homology"/>
<dbReference type="CDD" id="cd03320">
    <property type="entry name" value="OSBS"/>
    <property type="match status" value="1"/>
</dbReference>
<dbReference type="EMBL" id="JAGDYL010000008">
    <property type="protein sequence ID" value="MBO1805032.1"/>
    <property type="molecule type" value="Genomic_DNA"/>
</dbReference>
<comment type="pathway">
    <text evidence="4">Quinol/quinone metabolism; 1,4-dihydroxy-2-naphthoate biosynthesis; 1,4-dihydroxy-2-naphthoate from chorismate: step 4/7.</text>
</comment>
<evidence type="ECO:0000313" key="7">
    <source>
        <dbReference type="EMBL" id="MBO1805032.1"/>
    </source>
</evidence>
<accession>A0A939LV85</accession>
<sequence>MRVVAIPTRTRFRGVAVREAAIFEAPLGASEFSPFPEYDDTEAAAWLEAALDFGWHEQPPQLRDRIEVNATVPAVPAEEVRKILARFPGCRTAKVKVAERGQSIADDLARVREVREAMGPDARVRVDANGGWTIDEAVTALRALSGFDLDYAEQPCATVAELAELRARLSVPGPTPDQKVGGSNSVKPATGDSSKASAEGSARVVRDDGVAGSDRQLAAADGATEIRGSTDRSPIVRIAADESVRRAADPLAVARAGAADLLVVKAQPLGGIRRALDIVERAGLPVVVSSALDTSVGISMGLHLAAALPDRLLAGACGLGTVALLDGDITARSLLPERGGIPVERPALAPALLDRYAAPPERERWWRERVTRCHALLAERTRRA</sequence>
<feature type="active site" description="Proton acceptor" evidence="4">
    <location>
        <position position="265"/>
    </location>
</feature>
<evidence type="ECO:0000256" key="2">
    <source>
        <dbReference type="ARBA" id="ARBA00022842"/>
    </source>
</evidence>
<evidence type="ECO:0000256" key="1">
    <source>
        <dbReference type="ARBA" id="ARBA00022723"/>
    </source>
</evidence>
<feature type="region of interest" description="Disordered" evidence="5">
    <location>
        <begin position="170"/>
        <end position="224"/>
    </location>
</feature>
<dbReference type="AlphaFoldDB" id="A0A939LV85"/>